<organism evidence="2 3">
    <name type="scientific">Sutterella seckii</name>
    <dbReference type="NCBI Taxonomy" id="1944635"/>
    <lineage>
        <taxon>Bacteria</taxon>
        <taxon>Pseudomonadati</taxon>
        <taxon>Pseudomonadota</taxon>
        <taxon>Betaproteobacteria</taxon>
        <taxon>Burkholderiales</taxon>
        <taxon>Sutterellaceae</taxon>
        <taxon>Sutterella</taxon>
    </lineage>
</organism>
<keyword evidence="1" id="KW-0472">Membrane</keyword>
<reference evidence="2 3" key="1">
    <citation type="submission" date="2019-10" db="EMBL/GenBank/DDBJ databases">
        <title>Genome diversity of Sutterella seckii.</title>
        <authorList>
            <person name="Chaplin A.V."/>
            <person name="Sokolova S.R."/>
            <person name="Mosin K.A."/>
            <person name="Ivanova E.L."/>
            <person name="Kochetkova T.O."/>
            <person name="Goltsov A.Y."/>
            <person name="Trofimov D.Y."/>
            <person name="Efimov B.A."/>
        </authorList>
    </citation>
    <scope>NUCLEOTIDE SEQUENCE [LARGE SCALE GENOMIC DNA]</scope>
    <source>
        <strain evidence="2 3">ASD393</strain>
    </source>
</reference>
<dbReference type="AlphaFoldDB" id="A0A6I1EMR0"/>
<dbReference type="Proteomes" id="UP000430564">
    <property type="component" value="Unassembled WGS sequence"/>
</dbReference>
<dbReference type="RefSeq" id="WP_152158650.1">
    <property type="nucleotide sequence ID" value="NZ_WEHX01000057.1"/>
</dbReference>
<comment type="caution">
    <text evidence="2">The sequence shown here is derived from an EMBL/GenBank/DDBJ whole genome shotgun (WGS) entry which is preliminary data.</text>
</comment>
<feature type="transmembrane region" description="Helical" evidence="1">
    <location>
        <begin position="29"/>
        <end position="47"/>
    </location>
</feature>
<protein>
    <submittedName>
        <fullName evidence="2">Uncharacterized protein</fullName>
    </submittedName>
</protein>
<gene>
    <name evidence="2" type="ORF">GBM95_08210</name>
</gene>
<evidence type="ECO:0000256" key="1">
    <source>
        <dbReference type="SAM" id="Phobius"/>
    </source>
</evidence>
<accession>A0A6I1EMR0</accession>
<dbReference type="EMBL" id="WEHX01000057">
    <property type="protein sequence ID" value="KAB7657343.1"/>
    <property type="molecule type" value="Genomic_DNA"/>
</dbReference>
<sequence length="197" mass="21943">MTGKEEKTTLERAELAVQTPIPERRRRRFWLLWWIWAVFGAAVSFRGTLSGSWIAIAAILTAPFWVMFVLWPFFALRDRLRAKRLWAAEVLVLLAPETRGSDEEKTALPVVIVRDGGVLVPLEAWECAFPTIRPEMIPAEVVSAGTYAGVNLPVLREEDLLASGLWSEGKKTPAGASASDLESSGLWVGRLRLAKRS</sequence>
<evidence type="ECO:0000313" key="3">
    <source>
        <dbReference type="Proteomes" id="UP000430564"/>
    </source>
</evidence>
<feature type="transmembrane region" description="Helical" evidence="1">
    <location>
        <begin position="53"/>
        <end position="76"/>
    </location>
</feature>
<keyword evidence="1" id="KW-1133">Transmembrane helix</keyword>
<dbReference type="OrthoDB" id="9155793at2"/>
<proteinExistence type="predicted"/>
<name>A0A6I1EMR0_9BURK</name>
<evidence type="ECO:0000313" key="2">
    <source>
        <dbReference type="EMBL" id="KAB7657343.1"/>
    </source>
</evidence>
<keyword evidence="1" id="KW-0812">Transmembrane</keyword>